<evidence type="ECO:0000256" key="10">
    <source>
        <dbReference type="ARBA" id="ARBA00044754"/>
    </source>
</evidence>
<evidence type="ECO:0000256" key="3">
    <source>
        <dbReference type="ARBA" id="ARBA00011248"/>
    </source>
</evidence>
<feature type="compositionally biased region" description="Basic and acidic residues" evidence="12">
    <location>
        <begin position="250"/>
        <end position="269"/>
    </location>
</feature>
<accession>A0A8C3CKV9</accession>
<evidence type="ECO:0000256" key="5">
    <source>
        <dbReference type="ARBA" id="ARBA00022846"/>
    </source>
</evidence>
<evidence type="ECO:0000256" key="8">
    <source>
        <dbReference type="ARBA" id="ARBA00023212"/>
    </source>
</evidence>
<feature type="compositionally biased region" description="Low complexity" evidence="12">
    <location>
        <begin position="233"/>
        <end position="249"/>
    </location>
</feature>
<feature type="compositionally biased region" description="Basic and acidic residues" evidence="12">
    <location>
        <begin position="298"/>
        <end position="319"/>
    </location>
</feature>
<dbReference type="PANTHER" id="PTHR28656:SF1">
    <property type="entry name" value="COILED-COIL DOMAIN-CONTAINING PROTEIN 153"/>
    <property type="match status" value="1"/>
</dbReference>
<evidence type="ECO:0000313" key="14">
    <source>
        <dbReference type="Proteomes" id="UP000694556"/>
    </source>
</evidence>
<dbReference type="PANTHER" id="PTHR28656">
    <property type="entry name" value="COILED-COIL DOMAIN-CONTAINING PROTEIN 153"/>
    <property type="match status" value="1"/>
</dbReference>
<evidence type="ECO:0000256" key="12">
    <source>
        <dbReference type="SAM" id="MobiDB-lite"/>
    </source>
</evidence>
<feature type="region of interest" description="Disordered" evidence="12">
    <location>
        <begin position="53"/>
        <end position="119"/>
    </location>
</feature>
<reference evidence="13" key="2">
    <citation type="submission" date="2025-08" db="UniProtKB">
        <authorList>
            <consortium name="Ensembl"/>
        </authorList>
    </citation>
    <scope>IDENTIFICATION</scope>
</reference>
<evidence type="ECO:0000256" key="1">
    <source>
        <dbReference type="ARBA" id="ARBA00003029"/>
    </source>
</evidence>
<keyword evidence="7" id="KW-0969">Cilium</keyword>
<dbReference type="Ensembl" id="ENSCMMT00000022499.1">
    <property type="protein sequence ID" value="ENSCMMP00000020514.1"/>
    <property type="gene ID" value="ENSCMMG00000012926.1"/>
</dbReference>
<evidence type="ECO:0000256" key="4">
    <source>
        <dbReference type="ARBA" id="ARBA00022490"/>
    </source>
</evidence>
<keyword evidence="4" id="KW-0963">Cytoplasm</keyword>
<evidence type="ECO:0000256" key="7">
    <source>
        <dbReference type="ARBA" id="ARBA00023069"/>
    </source>
</evidence>
<comment type="function">
    <text evidence="1">Component of the nexin-dynein regulatory complex (N-DRC), a key regulator of ciliary/flagellar motility which maintains the alignment and integrity of the distal axoneme and regulates microtubule sliding in motile axonemes.</text>
</comment>
<organism evidence="13 14">
    <name type="scientific">Cairina moschata</name>
    <name type="common">Muscovy duck</name>
    <dbReference type="NCBI Taxonomy" id="8855"/>
    <lineage>
        <taxon>Eukaryota</taxon>
        <taxon>Metazoa</taxon>
        <taxon>Chordata</taxon>
        <taxon>Craniata</taxon>
        <taxon>Vertebrata</taxon>
        <taxon>Euteleostomi</taxon>
        <taxon>Archelosauria</taxon>
        <taxon>Archosauria</taxon>
        <taxon>Dinosauria</taxon>
        <taxon>Saurischia</taxon>
        <taxon>Theropoda</taxon>
        <taxon>Coelurosauria</taxon>
        <taxon>Aves</taxon>
        <taxon>Neognathae</taxon>
        <taxon>Galloanserae</taxon>
        <taxon>Anseriformes</taxon>
        <taxon>Anatidae</taxon>
        <taxon>Anatinae</taxon>
        <taxon>Cairina</taxon>
    </lineage>
</organism>
<comment type="similarity">
    <text evidence="10">Belongs to the DRC12 family.</text>
</comment>
<keyword evidence="5" id="KW-0282">Flagellum</keyword>
<comment type="subunit">
    <text evidence="3">Component of the nexin-dynein regulatory complex (N-DRC).</text>
</comment>
<evidence type="ECO:0000256" key="6">
    <source>
        <dbReference type="ARBA" id="ARBA00023054"/>
    </source>
</evidence>
<keyword evidence="9" id="KW-0966">Cell projection</keyword>
<feature type="region of interest" description="Disordered" evidence="12">
    <location>
        <begin position="210"/>
        <end position="269"/>
    </location>
</feature>
<keyword evidence="8" id="KW-0206">Cytoskeleton</keyword>
<evidence type="ECO:0000256" key="2">
    <source>
        <dbReference type="ARBA" id="ARBA00004611"/>
    </source>
</evidence>
<dbReference type="InterPro" id="IPR033585">
    <property type="entry name" value="DRC12-like"/>
</dbReference>
<dbReference type="Proteomes" id="UP000694556">
    <property type="component" value="Chromosome 25"/>
</dbReference>
<keyword evidence="6" id="KW-0175">Coiled coil</keyword>
<sequence length="427" mass="46449">MLSCCEAGGRHGARRRAALAADTVATTAGFGFQAAPSGSRVRASGAAGGCLQRAKGRGKEEGSSRKGGVQRVSLGSWGPFRPASAAPDVLRRRRRRQQGPQGSAQHPAPRCTSRTWVGSFKVPGPGFHRPLRAEERMERGLGRVPEAPCTQEPGCRPVFTLKCQPAVPHERAVSAGALLRVKPAAPCLGVCTNTALAPFSCRCVLAKPSRGEHPKAVAPEPRASPRCPRAEPHSAAPHSLSSSSPLAAESRAETPSRRAAEEADSLGEHPARWRDVAPWARADSEGLRRRLRELERALEQAQDDKRDMHQEMSRQHQELQRQAAAHSQRLEAKVKSLQEELARSLRESQESHEAATKALAERDGTIARLQGTMRAMESEYEQILHDSLDLVLAKLAEAGRHWEEQGTAGALQHKQRLQEFGLNPLEM</sequence>
<proteinExistence type="inferred from homology"/>
<evidence type="ECO:0000313" key="13">
    <source>
        <dbReference type="Ensembl" id="ENSCMMP00000020514.1"/>
    </source>
</evidence>
<keyword evidence="14" id="KW-1185">Reference proteome</keyword>
<comment type="subcellular location">
    <subcellularLocation>
        <location evidence="2">Cytoplasm</location>
        <location evidence="2">Cytoskeleton</location>
        <location evidence="2">Flagellum axoneme</location>
    </subcellularLocation>
</comment>
<name>A0A8C3CKV9_CAIMO</name>
<feature type="region of interest" description="Disordered" evidence="12">
    <location>
        <begin position="298"/>
        <end position="329"/>
    </location>
</feature>
<evidence type="ECO:0000256" key="9">
    <source>
        <dbReference type="ARBA" id="ARBA00023273"/>
    </source>
</evidence>
<evidence type="ECO:0000256" key="11">
    <source>
        <dbReference type="ARBA" id="ARBA00044800"/>
    </source>
</evidence>
<protein>
    <recommendedName>
        <fullName evidence="11">Dynein regulatory complex protein 12</fullName>
    </recommendedName>
</protein>
<reference evidence="13" key="1">
    <citation type="submission" date="2018-09" db="EMBL/GenBank/DDBJ databases">
        <title>Common duck and Muscovy duck high density SNP chip.</title>
        <authorList>
            <person name="Vignal A."/>
            <person name="Thebault N."/>
            <person name="Warren W.C."/>
        </authorList>
    </citation>
    <scope>NUCLEOTIDE SEQUENCE [LARGE SCALE GENOMIC DNA]</scope>
</reference>
<dbReference type="AlphaFoldDB" id="A0A8C3CKV9"/>
<reference evidence="13" key="3">
    <citation type="submission" date="2025-09" db="UniProtKB">
        <authorList>
            <consortium name="Ensembl"/>
        </authorList>
    </citation>
    <scope>IDENTIFICATION</scope>
</reference>